<dbReference type="KEGG" id="llu:AKJ09_07786"/>
<evidence type="ECO:0000313" key="5">
    <source>
        <dbReference type="Proteomes" id="UP000064967"/>
    </source>
</evidence>
<dbReference type="InterPro" id="IPR020476">
    <property type="entry name" value="Nudix_hydrolase"/>
</dbReference>
<dbReference type="InterPro" id="IPR015797">
    <property type="entry name" value="NUDIX_hydrolase-like_dom_sf"/>
</dbReference>
<dbReference type="PANTHER" id="PTHR22769">
    <property type="entry name" value="MUTT/NUDIX HYDROLASE"/>
    <property type="match status" value="1"/>
</dbReference>
<dbReference type="GO" id="GO:0044715">
    <property type="term" value="F:8-oxo-dGDP phosphatase activity"/>
    <property type="evidence" value="ECO:0007669"/>
    <property type="project" value="TreeGrafter"/>
</dbReference>
<dbReference type="PROSITE" id="PS00893">
    <property type="entry name" value="NUDIX_BOX"/>
    <property type="match status" value="1"/>
</dbReference>
<name>A0A0K1Q5V9_9BACT</name>
<gene>
    <name evidence="4" type="ORF">AKJ09_07786</name>
</gene>
<dbReference type="PRINTS" id="PR00502">
    <property type="entry name" value="NUDIXFAMILY"/>
</dbReference>
<dbReference type="PROSITE" id="PS51462">
    <property type="entry name" value="NUDIX"/>
    <property type="match status" value="1"/>
</dbReference>
<feature type="domain" description="Nudix hydrolase" evidence="3">
    <location>
        <begin position="14"/>
        <end position="140"/>
    </location>
</feature>
<dbReference type="GO" id="GO:0044716">
    <property type="term" value="F:8-oxo-GDP phosphatase activity"/>
    <property type="evidence" value="ECO:0007669"/>
    <property type="project" value="TreeGrafter"/>
</dbReference>
<dbReference type="AlphaFoldDB" id="A0A0K1Q5V9"/>
<sequence>MVANVGALGDNADMSFPATLVVLVIVTHQGRYLVVQEHDGSWYLPAGRVEHGESLLDAAVRETAEEAGIAVEPTGIIGLDQEWPNGGVRIRVCFEGRPSADPTPKSAADEHTLGARWVTKDELRTMRLRGVDVLAWVERYESGARLPCSAFVWYGT</sequence>
<dbReference type="SUPFAM" id="SSF55811">
    <property type="entry name" value="Nudix"/>
    <property type="match status" value="1"/>
</dbReference>
<dbReference type="InterPro" id="IPR020084">
    <property type="entry name" value="NUDIX_hydrolase_CS"/>
</dbReference>
<evidence type="ECO:0000313" key="4">
    <source>
        <dbReference type="EMBL" id="AKV01123.1"/>
    </source>
</evidence>
<evidence type="ECO:0000256" key="2">
    <source>
        <dbReference type="RuleBase" id="RU003476"/>
    </source>
</evidence>
<dbReference type="Pfam" id="PF00293">
    <property type="entry name" value="NUDIX"/>
    <property type="match status" value="1"/>
</dbReference>
<proteinExistence type="inferred from homology"/>
<reference evidence="4 5" key="1">
    <citation type="submission" date="2015-08" db="EMBL/GenBank/DDBJ databases">
        <authorList>
            <person name="Babu N.S."/>
            <person name="Beckwith C.J."/>
            <person name="Beseler K.G."/>
            <person name="Brison A."/>
            <person name="Carone J.V."/>
            <person name="Caskin T.P."/>
            <person name="Diamond M."/>
            <person name="Durham M.E."/>
            <person name="Foxe J.M."/>
            <person name="Go M."/>
            <person name="Henderson B.A."/>
            <person name="Jones I.B."/>
            <person name="McGettigan J.A."/>
            <person name="Micheletti S.J."/>
            <person name="Nasrallah M.E."/>
            <person name="Ortiz D."/>
            <person name="Piller C.R."/>
            <person name="Privatt S.R."/>
            <person name="Schneider S.L."/>
            <person name="Sharp S."/>
            <person name="Smith T.C."/>
            <person name="Stanton J.D."/>
            <person name="Ullery H.E."/>
            <person name="Wilson R.J."/>
            <person name="Serrano M.G."/>
            <person name="Buck G."/>
            <person name="Lee V."/>
            <person name="Wang Y."/>
            <person name="Carvalho R."/>
            <person name="Voegtly L."/>
            <person name="Shi R."/>
            <person name="Duckworth R."/>
            <person name="Johnson A."/>
            <person name="Loviza R."/>
            <person name="Walstead R."/>
            <person name="Shah Z."/>
            <person name="Kiflezghi M."/>
            <person name="Wade K."/>
            <person name="Ball S.L."/>
            <person name="Bradley K.W."/>
            <person name="Asai D.J."/>
            <person name="Bowman C.A."/>
            <person name="Russell D.A."/>
            <person name="Pope W.H."/>
            <person name="Jacobs-Sera D."/>
            <person name="Hendrix R.W."/>
            <person name="Hatfull G.F."/>
        </authorList>
    </citation>
    <scope>NUCLEOTIDE SEQUENCE [LARGE SCALE GENOMIC DNA]</scope>
    <source>
        <strain evidence="4 5">DSM 27648</strain>
    </source>
</reference>
<dbReference type="STRING" id="1391654.AKJ09_07786"/>
<organism evidence="4 5">
    <name type="scientific">Labilithrix luteola</name>
    <dbReference type="NCBI Taxonomy" id="1391654"/>
    <lineage>
        <taxon>Bacteria</taxon>
        <taxon>Pseudomonadati</taxon>
        <taxon>Myxococcota</taxon>
        <taxon>Polyangia</taxon>
        <taxon>Polyangiales</taxon>
        <taxon>Labilitrichaceae</taxon>
        <taxon>Labilithrix</taxon>
    </lineage>
</organism>
<keyword evidence="5" id="KW-1185">Reference proteome</keyword>
<comment type="similarity">
    <text evidence="2">Belongs to the Nudix hydrolase family.</text>
</comment>
<dbReference type="Gene3D" id="3.90.79.10">
    <property type="entry name" value="Nucleoside Triphosphate Pyrophosphohydrolase"/>
    <property type="match status" value="1"/>
</dbReference>
<accession>A0A0K1Q5V9</accession>
<dbReference type="InterPro" id="IPR000086">
    <property type="entry name" value="NUDIX_hydrolase_dom"/>
</dbReference>
<evidence type="ECO:0000256" key="1">
    <source>
        <dbReference type="ARBA" id="ARBA00022801"/>
    </source>
</evidence>
<evidence type="ECO:0000259" key="3">
    <source>
        <dbReference type="PROSITE" id="PS51462"/>
    </source>
</evidence>
<keyword evidence="1 2" id="KW-0378">Hydrolase</keyword>
<dbReference type="EMBL" id="CP012333">
    <property type="protein sequence ID" value="AKV01123.1"/>
    <property type="molecule type" value="Genomic_DNA"/>
</dbReference>
<dbReference type="Proteomes" id="UP000064967">
    <property type="component" value="Chromosome"/>
</dbReference>
<dbReference type="PANTHER" id="PTHR22769:SF56">
    <property type="entry name" value="8-OXO-DGDP PHOSPHATASE NUDT18"/>
    <property type="match status" value="1"/>
</dbReference>
<protein>
    <submittedName>
        <fullName evidence="4">Nudix-like NDP and NTP phosphohydrolase YmfB</fullName>
    </submittedName>
</protein>